<dbReference type="GO" id="GO:0097169">
    <property type="term" value="C:AIM2 inflammasome complex"/>
    <property type="evidence" value="ECO:0007669"/>
    <property type="project" value="TreeGrafter"/>
</dbReference>
<gene>
    <name evidence="3" type="primary">LOC116219625</name>
</gene>
<dbReference type="Pfam" id="PF00619">
    <property type="entry name" value="CARD"/>
    <property type="match status" value="1"/>
</dbReference>
<evidence type="ECO:0000313" key="3">
    <source>
        <dbReference type="RefSeq" id="XP_042559699.1"/>
    </source>
</evidence>
<dbReference type="PANTHER" id="PTHR47901">
    <property type="entry name" value="CASPASE RECRUITMENT DOMAIN-CONTAINING PROTEIN 18"/>
    <property type="match status" value="1"/>
</dbReference>
<keyword evidence="2" id="KW-1185">Reference proteome</keyword>
<dbReference type="PROSITE" id="PS50209">
    <property type="entry name" value="CARD"/>
    <property type="match status" value="2"/>
</dbReference>
<feature type="domain" description="CARD" evidence="1">
    <location>
        <begin position="136"/>
        <end position="227"/>
    </location>
</feature>
<dbReference type="CDD" id="cd01671">
    <property type="entry name" value="CARD"/>
    <property type="match status" value="1"/>
</dbReference>
<reference evidence="3" key="1">
    <citation type="submission" date="2025-08" db="UniProtKB">
        <authorList>
            <consortium name="RefSeq"/>
        </authorList>
    </citation>
    <scope>IDENTIFICATION</scope>
</reference>
<feature type="domain" description="CARD" evidence="1">
    <location>
        <begin position="26"/>
        <end position="105"/>
    </location>
</feature>
<dbReference type="InterPro" id="IPR001315">
    <property type="entry name" value="CARD"/>
</dbReference>
<dbReference type="PANTHER" id="PTHR47901:SF3">
    <property type="entry name" value="CASPASE-1"/>
    <property type="match status" value="1"/>
</dbReference>
<dbReference type="KEGG" id="char:116219625"/>
<evidence type="ECO:0000259" key="1">
    <source>
        <dbReference type="PROSITE" id="PS50209"/>
    </source>
</evidence>
<evidence type="ECO:0000313" key="2">
    <source>
        <dbReference type="Proteomes" id="UP000515152"/>
    </source>
</evidence>
<dbReference type="GO" id="GO:0050727">
    <property type="term" value="P:regulation of inflammatory response"/>
    <property type="evidence" value="ECO:0007669"/>
    <property type="project" value="TreeGrafter"/>
</dbReference>
<dbReference type="GO" id="GO:0004197">
    <property type="term" value="F:cysteine-type endopeptidase activity"/>
    <property type="evidence" value="ECO:0007669"/>
    <property type="project" value="InterPro"/>
</dbReference>
<dbReference type="RefSeq" id="XP_042559699.1">
    <property type="nucleotide sequence ID" value="XM_042703765.1"/>
</dbReference>
<protein>
    <submittedName>
        <fullName evidence="3">Uncharacterized protein LOC116219625</fullName>
    </submittedName>
</protein>
<dbReference type="GO" id="GO:0042981">
    <property type="term" value="P:regulation of apoptotic process"/>
    <property type="evidence" value="ECO:0007669"/>
    <property type="project" value="InterPro"/>
</dbReference>
<sequence length="227" mass="25592">MYIDYCSLLFSRQDTLPPTTPGIVEILQLTMDIILEKKIILTEILSAETAFILQHVQQNKLITDRDYSALKSLPQNTETMSGEVLDKLRDKGEDACQKFIVLLKQQCVLDQYPRLRDVFSDLRQEEGAGPKSSSASPVKARDKVSTFRCELINGIEEGTLKGLLDGLQKATVIKGRERNTVLQRNSVIEDQVTCLVDMVWKKGEQACEIFLSLLMEHDPTLYGKLGL</sequence>
<dbReference type="GeneID" id="116219625"/>
<dbReference type="InterPro" id="IPR002398">
    <property type="entry name" value="Pept_C14"/>
</dbReference>
<dbReference type="AlphaFoldDB" id="A0A8M1KCR2"/>
<proteinExistence type="predicted"/>
<dbReference type="SMART" id="SM00114">
    <property type="entry name" value="CARD"/>
    <property type="match status" value="1"/>
</dbReference>
<name>A0A8M1KCR2_CLUHA</name>
<dbReference type="Proteomes" id="UP000515152">
    <property type="component" value="Chromosome 25"/>
</dbReference>
<dbReference type="GO" id="GO:0072557">
    <property type="term" value="C:IPAF inflammasome complex"/>
    <property type="evidence" value="ECO:0007669"/>
    <property type="project" value="TreeGrafter"/>
</dbReference>
<dbReference type="GO" id="GO:0006508">
    <property type="term" value="P:proteolysis"/>
    <property type="evidence" value="ECO:0007669"/>
    <property type="project" value="InterPro"/>
</dbReference>
<organism evidence="2 3">
    <name type="scientific">Clupea harengus</name>
    <name type="common">Atlantic herring</name>
    <dbReference type="NCBI Taxonomy" id="7950"/>
    <lineage>
        <taxon>Eukaryota</taxon>
        <taxon>Metazoa</taxon>
        <taxon>Chordata</taxon>
        <taxon>Craniata</taxon>
        <taxon>Vertebrata</taxon>
        <taxon>Euteleostomi</taxon>
        <taxon>Actinopterygii</taxon>
        <taxon>Neopterygii</taxon>
        <taxon>Teleostei</taxon>
        <taxon>Clupei</taxon>
        <taxon>Clupeiformes</taxon>
        <taxon>Clupeoidei</taxon>
        <taxon>Clupeidae</taxon>
        <taxon>Clupea</taxon>
    </lineage>
</organism>
<dbReference type="OrthoDB" id="8931418at2759"/>
<dbReference type="GO" id="GO:0072559">
    <property type="term" value="C:NLRP3 inflammasome complex"/>
    <property type="evidence" value="ECO:0007669"/>
    <property type="project" value="TreeGrafter"/>
</dbReference>
<accession>A0A8M1KCR2</accession>